<keyword evidence="2" id="KW-1185">Reference proteome</keyword>
<evidence type="ECO:0000313" key="1">
    <source>
        <dbReference type="EMBL" id="KAJ9074677.1"/>
    </source>
</evidence>
<sequence length="81" mass="8511">MDDTTAKARGTMTSGTTILQNLASGKGNLSLAQEVTSYHPPVAMQPPLPAVPSMAPALEPVITFCCTHWLLSGILLMTTNV</sequence>
<name>A0ACC2TJB6_9FUNG</name>
<proteinExistence type="predicted"/>
<organism evidence="1 2">
    <name type="scientific">Entomophthora muscae</name>
    <dbReference type="NCBI Taxonomy" id="34485"/>
    <lineage>
        <taxon>Eukaryota</taxon>
        <taxon>Fungi</taxon>
        <taxon>Fungi incertae sedis</taxon>
        <taxon>Zoopagomycota</taxon>
        <taxon>Entomophthoromycotina</taxon>
        <taxon>Entomophthoromycetes</taxon>
        <taxon>Entomophthorales</taxon>
        <taxon>Entomophthoraceae</taxon>
        <taxon>Entomophthora</taxon>
    </lineage>
</organism>
<evidence type="ECO:0000313" key="2">
    <source>
        <dbReference type="Proteomes" id="UP001165960"/>
    </source>
</evidence>
<dbReference type="Proteomes" id="UP001165960">
    <property type="component" value="Unassembled WGS sequence"/>
</dbReference>
<gene>
    <name evidence="1" type="ORF">DSO57_1004127</name>
</gene>
<reference evidence="1" key="1">
    <citation type="submission" date="2022-04" db="EMBL/GenBank/DDBJ databases">
        <title>Genome of the entomopathogenic fungus Entomophthora muscae.</title>
        <authorList>
            <person name="Elya C."/>
            <person name="Lovett B.R."/>
            <person name="Lee E."/>
            <person name="Macias A.M."/>
            <person name="Hajek A.E."/>
            <person name="De Bivort B.L."/>
            <person name="Kasson M.T."/>
            <person name="De Fine Licht H.H."/>
            <person name="Stajich J.E."/>
        </authorList>
    </citation>
    <scope>NUCLEOTIDE SEQUENCE</scope>
    <source>
        <strain evidence="1">Berkeley</strain>
    </source>
</reference>
<comment type="caution">
    <text evidence="1">The sequence shown here is derived from an EMBL/GenBank/DDBJ whole genome shotgun (WGS) entry which is preliminary data.</text>
</comment>
<protein>
    <submittedName>
        <fullName evidence="1">Uncharacterized protein</fullName>
    </submittedName>
</protein>
<dbReference type="EMBL" id="QTSX02002850">
    <property type="protein sequence ID" value="KAJ9074677.1"/>
    <property type="molecule type" value="Genomic_DNA"/>
</dbReference>
<accession>A0ACC2TJB6</accession>